<evidence type="ECO:0000259" key="25">
    <source>
        <dbReference type="PROSITE" id="PS51379"/>
    </source>
</evidence>
<accession>A0A9D1HYZ3</accession>
<comment type="function">
    <text evidence="22">Involved in pyrimidine base degradation. Catalyzes physiologically the reduction of uracil to 5,6-dihydrouracil (DHU) by using NADH as a specific cosubstrate. It also catalyzes the reverse reaction and the reduction of thymine to 5,6-dihydrothymine (DHT).</text>
</comment>
<dbReference type="InterPro" id="IPR013785">
    <property type="entry name" value="Aldolase_TIM"/>
</dbReference>
<evidence type="ECO:0000256" key="5">
    <source>
        <dbReference type="ARBA" id="ARBA00010804"/>
    </source>
</evidence>
<evidence type="ECO:0000256" key="9">
    <source>
        <dbReference type="ARBA" id="ARBA00022643"/>
    </source>
</evidence>
<protein>
    <recommendedName>
        <fullName evidence="7">Dihydroorotate dehydrogenase B (NAD(+)), catalytic subunit</fullName>
        <ecNumber evidence="24">1.3.1.1</ecNumber>
        <ecNumber evidence="6">1.3.1.14</ecNumber>
    </recommendedName>
    <alternativeName>
        <fullName evidence="15">Dihydroorotate oxidase B</fullName>
    </alternativeName>
    <alternativeName>
        <fullName evidence="18">Dihydrothymine dehydrogenase</fullName>
    </alternativeName>
    <alternativeName>
        <fullName evidence="16">Dihydrouracil dehydrogenase</fullName>
    </alternativeName>
    <alternativeName>
        <fullName evidence="17">Orotate reductase (NADH)</fullName>
    </alternativeName>
</protein>
<evidence type="ECO:0000256" key="19">
    <source>
        <dbReference type="ARBA" id="ARBA00047685"/>
    </source>
</evidence>
<comment type="cofactor">
    <cofactor evidence="1">
        <name>FMN</name>
        <dbReference type="ChEBI" id="CHEBI:58210"/>
    </cofactor>
</comment>
<evidence type="ECO:0000256" key="14">
    <source>
        <dbReference type="ARBA" id="ARBA00023027"/>
    </source>
</evidence>
<organism evidence="26 27">
    <name type="scientific">Candidatus Allocopromorpha excrementigallinarum</name>
    <dbReference type="NCBI Taxonomy" id="2840742"/>
    <lineage>
        <taxon>Bacteria</taxon>
        <taxon>Bacillati</taxon>
        <taxon>Bacillota</taxon>
        <taxon>Clostridia</taxon>
        <taxon>Eubacteriales</taxon>
        <taxon>Eubacteriaceae</taxon>
        <taxon>Eubacteriaceae incertae sedis</taxon>
        <taxon>Candidatus Allocopromorpha</taxon>
    </lineage>
</organism>
<dbReference type="InterPro" id="IPR017900">
    <property type="entry name" value="4Fe4S_Fe_S_CS"/>
</dbReference>
<reference evidence="26" key="1">
    <citation type="submission" date="2020-10" db="EMBL/GenBank/DDBJ databases">
        <authorList>
            <person name="Gilroy R."/>
        </authorList>
    </citation>
    <scope>NUCLEOTIDE SEQUENCE</scope>
    <source>
        <strain evidence="26">ChiHcec3-6078</strain>
    </source>
</reference>
<dbReference type="EMBL" id="DVMP01000047">
    <property type="protein sequence ID" value="HIU25306.1"/>
    <property type="molecule type" value="Genomic_DNA"/>
</dbReference>
<proteinExistence type="inferred from homology"/>
<evidence type="ECO:0000256" key="20">
    <source>
        <dbReference type="ARBA" id="ARBA00048792"/>
    </source>
</evidence>
<evidence type="ECO:0000256" key="18">
    <source>
        <dbReference type="ARBA" id="ARBA00032722"/>
    </source>
</evidence>
<evidence type="ECO:0000256" key="10">
    <source>
        <dbReference type="ARBA" id="ARBA00022723"/>
    </source>
</evidence>
<dbReference type="PANTHER" id="PTHR43073:SF2">
    <property type="entry name" value="DIHYDROPYRIMIDINE DEHYDROGENASE [NADP(+)]"/>
    <property type="match status" value="1"/>
</dbReference>
<dbReference type="PROSITE" id="PS00198">
    <property type="entry name" value="4FE4S_FER_1"/>
    <property type="match status" value="1"/>
</dbReference>
<evidence type="ECO:0000256" key="1">
    <source>
        <dbReference type="ARBA" id="ARBA00001917"/>
    </source>
</evidence>
<evidence type="ECO:0000256" key="16">
    <source>
        <dbReference type="ARBA" id="ARBA00030119"/>
    </source>
</evidence>
<dbReference type="Pfam" id="PF01180">
    <property type="entry name" value="DHO_dh"/>
    <property type="match status" value="1"/>
</dbReference>
<evidence type="ECO:0000256" key="7">
    <source>
        <dbReference type="ARBA" id="ARBA00018101"/>
    </source>
</evidence>
<reference evidence="26" key="2">
    <citation type="journal article" date="2021" name="PeerJ">
        <title>Extensive microbial diversity within the chicken gut microbiome revealed by metagenomics and culture.</title>
        <authorList>
            <person name="Gilroy R."/>
            <person name="Ravi A."/>
            <person name="Getino M."/>
            <person name="Pursley I."/>
            <person name="Horton D.L."/>
            <person name="Alikhan N.F."/>
            <person name="Baker D."/>
            <person name="Gharbi K."/>
            <person name="Hall N."/>
            <person name="Watson M."/>
            <person name="Adriaenssens E.M."/>
            <person name="Foster-Nyarko E."/>
            <person name="Jarju S."/>
            <person name="Secka A."/>
            <person name="Antonio M."/>
            <person name="Oren A."/>
            <person name="Chaudhuri R.R."/>
            <person name="La Ragione R."/>
            <person name="Hildebrand F."/>
            <person name="Pallen M.J."/>
        </authorList>
    </citation>
    <scope>NUCLEOTIDE SEQUENCE</scope>
    <source>
        <strain evidence="26">ChiHcec3-6078</strain>
    </source>
</reference>
<comment type="similarity">
    <text evidence="4">Belongs to the dihydroorotate dehydrogenase family. Type 1 subfamily.</text>
</comment>
<feature type="domain" description="4Fe-4S ferredoxin-type" evidence="25">
    <location>
        <begin position="369"/>
        <end position="399"/>
    </location>
</feature>
<keyword evidence="8" id="KW-0285">Flavoprotein</keyword>
<keyword evidence="11 26" id="KW-0560">Oxidoreductase</keyword>
<evidence type="ECO:0000256" key="17">
    <source>
        <dbReference type="ARBA" id="ARBA00032046"/>
    </source>
</evidence>
<keyword evidence="10" id="KW-0479">Metal-binding</keyword>
<dbReference type="EC" id="1.3.1.1" evidence="24"/>
<dbReference type="EC" id="1.3.1.14" evidence="6"/>
<evidence type="ECO:0000256" key="2">
    <source>
        <dbReference type="ARBA" id="ARBA00003616"/>
    </source>
</evidence>
<evidence type="ECO:0000256" key="22">
    <source>
        <dbReference type="ARBA" id="ARBA00049578"/>
    </source>
</evidence>
<comment type="catalytic activity">
    <reaction evidence="20">
        <text>5,6-dihydrouracil + NAD(+) = uracil + NADH + H(+)</text>
        <dbReference type="Rhea" id="RHEA:20189"/>
        <dbReference type="ChEBI" id="CHEBI:15378"/>
        <dbReference type="ChEBI" id="CHEBI:15901"/>
        <dbReference type="ChEBI" id="CHEBI:17568"/>
        <dbReference type="ChEBI" id="CHEBI:57540"/>
        <dbReference type="ChEBI" id="CHEBI:57945"/>
        <dbReference type="EC" id="1.3.1.1"/>
    </reaction>
</comment>
<comment type="caution">
    <text evidence="26">The sequence shown here is derived from an EMBL/GenBank/DDBJ whole genome shotgun (WGS) entry which is preliminary data.</text>
</comment>
<dbReference type="AlphaFoldDB" id="A0A9D1HYZ3"/>
<comment type="subunit">
    <text evidence="23">Heterotetramer of 2 PreA and 2 PreT subunits.</text>
</comment>
<evidence type="ECO:0000256" key="11">
    <source>
        <dbReference type="ARBA" id="ARBA00023002"/>
    </source>
</evidence>
<evidence type="ECO:0000256" key="15">
    <source>
        <dbReference type="ARBA" id="ARBA00029718"/>
    </source>
</evidence>
<keyword evidence="9" id="KW-0288">FMN</keyword>
<dbReference type="InterPro" id="IPR005720">
    <property type="entry name" value="Dihydroorotate_DH_cat"/>
</dbReference>
<keyword evidence="12" id="KW-0408">Iron</keyword>
<feature type="domain" description="4Fe-4S ferredoxin-type" evidence="25">
    <location>
        <begin position="335"/>
        <end position="367"/>
    </location>
</feature>
<dbReference type="PANTHER" id="PTHR43073">
    <property type="entry name" value="DIHYDROPYRIMIDINE DEHYDROGENASE [NADP(+)]"/>
    <property type="match status" value="1"/>
</dbReference>
<dbReference type="Gene3D" id="3.30.70.20">
    <property type="match status" value="1"/>
</dbReference>
<evidence type="ECO:0000313" key="26">
    <source>
        <dbReference type="EMBL" id="HIU25306.1"/>
    </source>
</evidence>
<gene>
    <name evidence="26" type="primary">preA</name>
    <name evidence="26" type="ORF">IAC50_02250</name>
</gene>
<evidence type="ECO:0000256" key="13">
    <source>
        <dbReference type="ARBA" id="ARBA00023014"/>
    </source>
</evidence>
<evidence type="ECO:0000256" key="12">
    <source>
        <dbReference type="ARBA" id="ARBA00023004"/>
    </source>
</evidence>
<comment type="catalytic activity">
    <reaction evidence="19">
        <text>5,6-dihydrothymine + NAD(+) = thymine + NADH + H(+)</text>
        <dbReference type="Rhea" id="RHEA:28791"/>
        <dbReference type="ChEBI" id="CHEBI:15378"/>
        <dbReference type="ChEBI" id="CHEBI:17821"/>
        <dbReference type="ChEBI" id="CHEBI:27468"/>
        <dbReference type="ChEBI" id="CHEBI:57540"/>
        <dbReference type="ChEBI" id="CHEBI:57945"/>
        <dbReference type="EC" id="1.3.1.1"/>
    </reaction>
</comment>
<dbReference type="GO" id="GO:0051536">
    <property type="term" value="F:iron-sulfur cluster binding"/>
    <property type="evidence" value="ECO:0007669"/>
    <property type="project" value="UniProtKB-KW"/>
</dbReference>
<dbReference type="Proteomes" id="UP000824090">
    <property type="component" value="Unassembled WGS sequence"/>
</dbReference>
<keyword evidence="14" id="KW-0520">NAD</keyword>
<name>A0A9D1HYZ3_9FIRM</name>
<dbReference type="GO" id="GO:0005737">
    <property type="term" value="C:cytoplasm"/>
    <property type="evidence" value="ECO:0007669"/>
    <property type="project" value="InterPro"/>
</dbReference>
<dbReference type="PROSITE" id="PS51379">
    <property type="entry name" value="4FE4S_FER_2"/>
    <property type="match status" value="2"/>
</dbReference>
<dbReference type="GO" id="GO:0046872">
    <property type="term" value="F:metal ion binding"/>
    <property type="evidence" value="ECO:0007669"/>
    <property type="project" value="UniProtKB-KW"/>
</dbReference>
<evidence type="ECO:0000256" key="4">
    <source>
        <dbReference type="ARBA" id="ARBA00008008"/>
    </source>
</evidence>
<evidence type="ECO:0000256" key="21">
    <source>
        <dbReference type="ARBA" id="ARBA00048996"/>
    </source>
</evidence>
<dbReference type="FunFam" id="3.20.20.70:FF:000027">
    <property type="entry name" value="Dihydropyrimidine dehydrogenase [NADP(+)]"/>
    <property type="match status" value="1"/>
</dbReference>
<evidence type="ECO:0000256" key="8">
    <source>
        <dbReference type="ARBA" id="ARBA00022630"/>
    </source>
</evidence>
<sequence length="417" mass="45885">MAFKKDLSIEFAGVKCLNPFFLASSPVCNNYDMIAKSFEEGWAGVFYKNQDSVPEHEISPIFGVSDMGGPWSMFKNCEHASQNTMEQNLEYMMRLKRDYPEHRIFATLMGGSDEDWTNLVECAVQAGIDGVELNMSCPHMGRDNMGSDVGCNPDLVEQYTKAARKGTDLAIIAKMTPNITNMIPSAMAAVRGGADGISAINTVKSIIGLDKDLLTTEPVVNGKSAISGLSGKAVKPISLRFISEMAQYPGLKDVPLSGIGGVYTWEDALDFLLLGARNVQVCTSVMEYGYRIIEDIISGLSYWMEEKGFESLDQVVGLALPNITSPSEFTRTFKIRPDFNQDKCIGCGRCYVSCYDGGHQAIDWDDEKRRPSLNTDKCVGCHLCQKVCPVIDCITPGEVVFDEGAAREDIVYKTSFE</sequence>
<dbReference type="InterPro" id="IPR017896">
    <property type="entry name" value="4Fe4S_Fe-S-bd"/>
</dbReference>
<evidence type="ECO:0000313" key="27">
    <source>
        <dbReference type="Proteomes" id="UP000824090"/>
    </source>
</evidence>
<comment type="function">
    <text evidence="2">Catalyzes the conversion of dihydroorotate to orotate with NAD(+) as electron acceptor.</text>
</comment>
<dbReference type="Gene3D" id="3.20.20.70">
    <property type="entry name" value="Aldolase class I"/>
    <property type="match status" value="1"/>
</dbReference>
<comment type="pathway">
    <text evidence="3">Pyrimidine metabolism; UMP biosynthesis via de novo pathway; orotate from (S)-dihydroorotate (NAD(+) route): step 1/1.</text>
</comment>
<dbReference type="GO" id="GO:0004589">
    <property type="term" value="F:dihydroorotate dehydrogenase (NAD+) activity"/>
    <property type="evidence" value="ECO:0007669"/>
    <property type="project" value="UniProtKB-EC"/>
</dbReference>
<evidence type="ECO:0000256" key="3">
    <source>
        <dbReference type="ARBA" id="ARBA00004715"/>
    </source>
</evidence>
<dbReference type="NCBIfam" id="NF006183">
    <property type="entry name" value="PRK08318.1"/>
    <property type="match status" value="1"/>
</dbReference>
<keyword evidence="13" id="KW-0411">Iron-sulfur</keyword>
<evidence type="ECO:0000256" key="6">
    <source>
        <dbReference type="ARBA" id="ARBA00012061"/>
    </source>
</evidence>
<dbReference type="GO" id="GO:0004159">
    <property type="term" value="F:dihydropyrimidine dehydrogenase (NAD+) activity"/>
    <property type="evidence" value="ECO:0007669"/>
    <property type="project" value="UniProtKB-EC"/>
</dbReference>
<dbReference type="Pfam" id="PF14697">
    <property type="entry name" value="Fer4_21"/>
    <property type="match status" value="1"/>
</dbReference>
<dbReference type="SUPFAM" id="SSF51395">
    <property type="entry name" value="FMN-linked oxidoreductases"/>
    <property type="match status" value="1"/>
</dbReference>
<dbReference type="SUPFAM" id="SSF54862">
    <property type="entry name" value="4Fe-4S ferredoxins"/>
    <property type="match status" value="1"/>
</dbReference>
<evidence type="ECO:0000256" key="24">
    <source>
        <dbReference type="ARBA" id="ARBA00049728"/>
    </source>
</evidence>
<evidence type="ECO:0000256" key="23">
    <source>
        <dbReference type="ARBA" id="ARBA00049714"/>
    </source>
</evidence>
<comment type="catalytic activity">
    <reaction evidence="21">
        <text>(S)-dihydroorotate + NAD(+) = orotate + NADH + H(+)</text>
        <dbReference type="Rhea" id="RHEA:13513"/>
        <dbReference type="ChEBI" id="CHEBI:15378"/>
        <dbReference type="ChEBI" id="CHEBI:30839"/>
        <dbReference type="ChEBI" id="CHEBI:30864"/>
        <dbReference type="ChEBI" id="CHEBI:57540"/>
        <dbReference type="ChEBI" id="CHEBI:57945"/>
        <dbReference type="EC" id="1.3.1.14"/>
    </reaction>
</comment>
<comment type="similarity">
    <text evidence="5">Belongs to the dihydropyrimidine dehydrogenase family.</text>
</comment>